<feature type="active site" evidence="6">
    <location>
        <position position="216"/>
    </location>
</feature>
<gene>
    <name evidence="6 9" type="primary">nadX</name>
    <name evidence="9" type="ORF">ACFSCZ_00985</name>
</gene>
<dbReference type="NCBIfam" id="NF009828">
    <property type="entry name" value="PRK13303.1-3"/>
    <property type="match status" value="1"/>
</dbReference>
<keyword evidence="10" id="KW-1185">Reference proteome</keyword>
<dbReference type="SUPFAM" id="SSF55347">
    <property type="entry name" value="Glyceraldehyde-3-phosphate dehydrogenase-like, C-terminal domain"/>
    <property type="match status" value="1"/>
</dbReference>
<dbReference type="Pfam" id="PF01958">
    <property type="entry name" value="Asp_DH_C"/>
    <property type="match status" value="1"/>
</dbReference>
<dbReference type="InterPro" id="IPR022487">
    <property type="entry name" value="Asp_DH_arc"/>
</dbReference>
<dbReference type="NCBIfam" id="TIGR03855">
    <property type="entry name" value="NAD_NadX"/>
    <property type="match status" value="1"/>
</dbReference>
<dbReference type="InterPro" id="IPR005106">
    <property type="entry name" value="Asp/hSer_DH_NAD-bd"/>
</dbReference>
<feature type="domain" description="Aspartate/homoserine dehydrogenase NAD-binding" evidence="8">
    <location>
        <begin position="8"/>
        <end position="117"/>
    </location>
</feature>
<comment type="miscellaneous">
    <text evidence="6">The iminoaspartate product is unstable in aqueous solution and can decompose to oxaloacetate and ammonia.</text>
</comment>
<dbReference type="Gene3D" id="3.40.50.720">
    <property type="entry name" value="NAD(P)-binding Rossmann-like Domain"/>
    <property type="match status" value="1"/>
</dbReference>
<dbReference type="Gene3D" id="3.30.360.10">
    <property type="entry name" value="Dihydrodipicolinate Reductase, domain 2"/>
    <property type="match status" value="1"/>
</dbReference>
<dbReference type="GO" id="GO:0033735">
    <property type="term" value="F:aspartate dehydrogenase [NAD(P)+] activity"/>
    <property type="evidence" value="ECO:0007669"/>
    <property type="project" value="UniProtKB-EC"/>
</dbReference>
<feature type="binding site" evidence="6">
    <location>
        <position position="120"/>
    </location>
    <ligand>
        <name>NAD(+)</name>
        <dbReference type="ChEBI" id="CHEBI:57540"/>
    </ligand>
</feature>
<evidence type="ECO:0000313" key="9">
    <source>
        <dbReference type="EMBL" id="MFD1705323.1"/>
    </source>
</evidence>
<evidence type="ECO:0000256" key="5">
    <source>
        <dbReference type="ARBA" id="ARBA00023027"/>
    </source>
</evidence>
<comment type="caution">
    <text evidence="9">The sequence shown here is derived from an EMBL/GenBank/DDBJ whole genome shotgun (WGS) entry which is preliminary data.</text>
</comment>
<dbReference type="RefSeq" id="WP_380771646.1">
    <property type="nucleotide sequence ID" value="NZ_JBHUEO010000003.1"/>
</dbReference>
<dbReference type="EC" id="1.4.1.21" evidence="6"/>
<dbReference type="HAMAP" id="MF_01265">
    <property type="entry name" value="NadX"/>
    <property type="match status" value="1"/>
</dbReference>
<keyword evidence="5 6" id="KW-0520">NAD</keyword>
<dbReference type="InterPro" id="IPR011182">
    <property type="entry name" value="L-Asp_DH"/>
</dbReference>
<keyword evidence="3 6" id="KW-0521">NADP</keyword>
<comment type="catalytic activity">
    <reaction evidence="6">
        <text>L-aspartate + NAD(+) + H2O = oxaloacetate + NH4(+) + NADH + H(+)</text>
        <dbReference type="Rhea" id="RHEA:11788"/>
        <dbReference type="ChEBI" id="CHEBI:15377"/>
        <dbReference type="ChEBI" id="CHEBI:15378"/>
        <dbReference type="ChEBI" id="CHEBI:16452"/>
        <dbReference type="ChEBI" id="CHEBI:28938"/>
        <dbReference type="ChEBI" id="CHEBI:29991"/>
        <dbReference type="ChEBI" id="CHEBI:57540"/>
        <dbReference type="ChEBI" id="CHEBI:57945"/>
        <dbReference type="EC" id="1.4.1.21"/>
    </reaction>
</comment>
<dbReference type="InterPro" id="IPR020626">
    <property type="entry name" value="Asp_DH_prok"/>
</dbReference>
<dbReference type="PIRSF" id="PIRSF005227">
    <property type="entry name" value="Asp_dh_NAD_syn"/>
    <property type="match status" value="1"/>
</dbReference>
<evidence type="ECO:0000259" key="7">
    <source>
        <dbReference type="Pfam" id="PF01958"/>
    </source>
</evidence>
<evidence type="ECO:0000256" key="1">
    <source>
        <dbReference type="ARBA" id="ARBA00008331"/>
    </source>
</evidence>
<evidence type="ECO:0000313" key="10">
    <source>
        <dbReference type="Proteomes" id="UP001597301"/>
    </source>
</evidence>
<feature type="domain" description="Aspartate dehydrogenase" evidence="7">
    <location>
        <begin position="163"/>
        <end position="250"/>
    </location>
</feature>
<comment type="catalytic activity">
    <reaction evidence="6">
        <text>L-aspartate + NADP(+) + H2O = oxaloacetate + NH4(+) + NADPH + H(+)</text>
        <dbReference type="Rhea" id="RHEA:11784"/>
        <dbReference type="ChEBI" id="CHEBI:15377"/>
        <dbReference type="ChEBI" id="CHEBI:15378"/>
        <dbReference type="ChEBI" id="CHEBI:16452"/>
        <dbReference type="ChEBI" id="CHEBI:28938"/>
        <dbReference type="ChEBI" id="CHEBI:29991"/>
        <dbReference type="ChEBI" id="CHEBI:57783"/>
        <dbReference type="ChEBI" id="CHEBI:58349"/>
        <dbReference type="EC" id="1.4.1.21"/>
    </reaction>
</comment>
<reference evidence="10" key="1">
    <citation type="journal article" date="2019" name="Int. J. Syst. Evol. Microbiol.">
        <title>The Global Catalogue of Microorganisms (GCM) 10K type strain sequencing project: providing services to taxonomists for standard genome sequencing and annotation.</title>
        <authorList>
            <consortium name="The Broad Institute Genomics Platform"/>
            <consortium name="The Broad Institute Genome Sequencing Center for Infectious Disease"/>
            <person name="Wu L."/>
            <person name="Ma J."/>
        </authorList>
    </citation>
    <scope>NUCLEOTIDE SEQUENCE [LARGE SCALE GENOMIC DNA]</scope>
    <source>
        <strain evidence="10">CGMCC 1.12295</strain>
    </source>
</reference>
<comment type="pathway">
    <text evidence="6">Cofactor biosynthesis; NAD(+) biosynthesis; iminoaspartate from L-aspartate (dehydrogenase route): step 1/1.</text>
</comment>
<dbReference type="PANTHER" id="PTHR31873">
    <property type="entry name" value="L-ASPARTATE DEHYDROGENASE-RELATED"/>
    <property type="match status" value="1"/>
</dbReference>
<evidence type="ECO:0000256" key="4">
    <source>
        <dbReference type="ARBA" id="ARBA00023002"/>
    </source>
</evidence>
<dbReference type="NCBIfam" id="NF009829">
    <property type="entry name" value="PRK13303.1-4"/>
    <property type="match status" value="1"/>
</dbReference>
<dbReference type="EMBL" id="JBHUEO010000003">
    <property type="protein sequence ID" value="MFD1705323.1"/>
    <property type="molecule type" value="Genomic_DNA"/>
</dbReference>
<feature type="binding site" evidence="6">
    <location>
        <position position="186"/>
    </location>
    <ligand>
        <name>NAD(+)</name>
        <dbReference type="ChEBI" id="CHEBI:57540"/>
    </ligand>
</feature>
<dbReference type="Proteomes" id="UP001597301">
    <property type="component" value="Unassembled WGS sequence"/>
</dbReference>
<evidence type="ECO:0000259" key="8">
    <source>
        <dbReference type="Pfam" id="PF03447"/>
    </source>
</evidence>
<proteinExistence type="inferred from homology"/>
<keyword evidence="4 6" id="KW-0560">Oxidoreductase</keyword>
<keyword evidence="2 6" id="KW-0662">Pyridine nucleotide biosynthesis</keyword>
<name>A0ABW4KE28_9BACI</name>
<evidence type="ECO:0000256" key="2">
    <source>
        <dbReference type="ARBA" id="ARBA00022642"/>
    </source>
</evidence>
<dbReference type="Pfam" id="PF03447">
    <property type="entry name" value="NAD_binding_3"/>
    <property type="match status" value="1"/>
</dbReference>
<sequence length="265" mass="28156">MLKAGLIGYGSIGKEIESLISKGKAGHVKLLTVLTRSEQHETSSDSLITTKPETFFEQDLDIVIEAAGHKALHTYGAKVLSSGADLLILSTGALADIELYDSLHQTAKEHACKIYIPSGAIAGLDRIAAGSLGMIDEVKLITSKPVKSWYGTIAEKQVDLETITEPHCLFEGSAREAAGLFPESVNAAATLSISGIGVEHTKVLVYIDPTIHSNVHKIIAVGDFGKLEVSIENHPSKINPKSSPVVAMSVAKVLRNLTQEIVVGV</sequence>
<accession>A0ABW4KE28</accession>
<dbReference type="SUPFAM" id="SSF51735">
    <property type="entry name" value="NAD(P)-binding Rossmann-fold domains"/>
    <property type="match status" value="1"/>
</dbReference>
<evidence type="ECO:0000256" key="3">
    <source>
        <dbReference type="ARBA" id="ARBA00022857"/>
    </source>
</evidence>
<protein>
    <recommendedName>
        <fullName evidence="6">L-aspartate dehydrogenase</fullName>
        <ecNumber evidence="6">1.4.1.21</ecNumber>
    </recommendedName>
</protein>
<organism evidence="9 10">
    <name type="scientific">Siminovitchia sediminis</name>
    <dbReference type="NCBI Taxonomy" id="1274353"/>
    <lineage>
        <taxon>Bacteria</taxon>
        <taxon>Bacillati</taxon>
        <taxon>Bacillota</taxon>
        <taxon>Bacilli</taxon>
        <taxon>Bacillales</taxon>
        <taxon>Bacillaceae</taxon>
        <taxon>Siminovitchia</taxon>
    </lineage>
</organism>
<evidence type="ECO:0000256" key="6">
    <source>
        <dbReference type="HAMAP-Rule" id="MF_01265"/>
    </source>
</evidence>
<dbReference type="PANTHER" id="PTHR31873:SF6">
    <property type="entry name" value="ASPARTATE DEHYDROGENASE DOMAIN-CONTAINING PROTEIN"/>
    <property type="match status" value="1"/>
</dbReference>
<dbReference type="InterPro" id="IPR036291">
    <property type="entry name" value="NAD(P)-bd_dom_sf"/>
</dbReference>
<comment type="similarity">
    <text evidence="1 6">Belongs to the L-aspartate dehydrogenase family.</text>
</comment>
<comment type="function">
    <text evidence="6">Specifically catalyzes the NAD or NADP-dependent dehydrogenation of L-aspartate to iminoaspartate.</text>
</comment>
<dbReference type="InterPro" id="IPR002811">
    <property type="entry name" value="Asp_DH"/>
</dbReference>